<keyword evidence="13" id="KW-1185">Reference proteome</keyword>
<dbReference type="AlphaFoldDB" id="A0A8V5GUZ2"/>
<keyword evidence="10" id="KW-0325">Glycoprotein</keyword>
<sequence length="255" mass="28450">MAGALGIATLLLLPLALWGTAAVKVGNTITQSEFYQRDESKEHQDSEFMFDFDGDEIFHVDHEQQETVWRLEEFGKFASFKAQGALQNMAIGKQNLEISISNTNRSRATIVPPEVSVFPKYRVELEEPNILVCAVDKLWPPVLSVTWVRNQQPVSDGIYRSVFYPREDNTYGLFSYLTFVPQRGDLYGCRVQHEGLPSGLQKEWEPKVPPAASETTQTVVCALGLAVGIVGIVVGTILIIKAMKMNNAHNHRGVL</sequence>
<keyword evidence="9" id="KW-1015">Disulfide bond</keyword>
<dbReference type="GO" id="GO:0042613">
    <property type="term" value="C:MHC class II protein complex"/>
    <property type="evidence" value="ECO:0007669"/>
    <property type="project" value="UniProtKB-KW"/>
</dbReference>
<keyword evidence="7" id="KW-1064">Adaptive immunity</keyword>
<keyword evidence="8" id="KW-0472">Membrane</keyword>
<dbReference type="SMART" id="SM00920">
    <property type="entry name" value="MHC_II_alpha"/>
    <property type="match status" value="1"/>
</dbReference>
<dbReference type="PROSITE" id="PS50835">
    <property type="entry name" value="IG_LIKE"/>
    <property type="match status" value="1"/>
</dbReference>
<dbReference type="Proteomes" id="UP000694405">
    <property type="component" value="Unassembled WGS sequence"/>
</dbReference>
<dbReference type="Gene3D" id="3.10.320.10">
    <property type="entry name" value="Class II Histocompatibility Antigen, M Beta Chain, Chain B, domain 1"/>
    <property type="match status" value="1"/>
</dbReference>
<dbReference type="PANTHER" id="PTHR19944">
    <property type="entry name" value="MHC CLASS II-RELATED"/>
    <property type="match status" value="1"/>
</dbReference>
<evidence type="ECO:0000256" key="6">
    <source>
        <dbReference type="ARBA" id="ARBA00022989"/>
    </source>
</evidence>
<dbReference type="InterPro" id="IPR013783">
    <property type="entry name" value="Ig-like_fold"/>
</dbReference>
<gene>
    <name evidence="12" type="primary">LOC101872323</name>
</gene>
<dbReference type="InterPro" id="IPR003006">
    <property type="entry name" value="Ig/MHC_CS"/>
</dbReference>
<evidence type="ECO:0000256" key="4">
    <source>
        <dbReference type="ARBA" id="ARBA00022729"/>
    </source>
</evidence>
<evidence type="ECO:0000256" key="3">
    <source>
        <dbReference type="ARBA" id="ARBA00022692"/>
    </source>
</evidence>
<dbReference type="InterPro" id="IPR001003">
    <property type="entry name" value="MHC_II_a_N"/>
</dbReference>
<dbReference type="PANTHER" id="PTHR19944:SF86">
    <property type="entry name" value="HLA CLASS II HISTOCOMPATIBILITY ANTIGEN, DR ALPHA CHAIN"/>
    <property type="match status" value="1"/>
</dbReference>
<dbReference type="OrthoDB" id="8925804at2759"/>
<proteinExistence type="inferred from homology"/>
<dbReference type="Pfam" id="PF00993">
    <property type="entry name" value="MHC_II_alpha"/>
    <property type="match status" value="1"/>
</dbReference>
<dbReference type="SUPFAM" id="SSF54452">
    <property type="entry name" value="MHC antigen-recognition domain"/>
    <property type="match status" value="1"/>
</dbReference>
<evidence type="ECO:0000256" key="1">
    <source>
        <dbReference type="ARBA" id="ARBA00004479"/>
    </source>
</evidence>
<evidence type="ECO:0000256" key="9">
    <source>
        <dbReference type="ARBA" id="ARBA00023157"/>
    </source>
</evidence>
<dbReference type="SMART" id="SM00407">
    <property type="entry name" value="IGc1"/>
    <property type="match status" value="1"/>
</dbReference>
<dbReference type="CDD" id="cd05767">
    <property type="entry name" value="IgC1_MHC_II_alpha"/>
    <property type="match status" value="1"/>
</dbReference>
<evidence type="ECO:0000256" key="10">
    <source>
        <dbReference type="ARBA" id="ARBA00023180"/>
    </source>
</evidence>
<keyword evidence="11" id="KW-0491">MHC II</keyword>
<keyword evidence="4" id="KW-0732">Signal</keyword>
<dbReference type="GO" id="GO:0002250">
    <property type="term" value="P:adaptive immune response"/>
    <property type="evidence" value="ECO:0007669"/>
    <property type="project" value="UniProtKB-KW"/>
</dbReference>
<evidence type="ECO:0000256" key="11">
    <source>
        <dbReference type="ARBA" id="ARBA00023182"/>
    </source>
</evidence>
<accession>A0A8V5GUZ2</accession>
<dbReference type="Pfam" id="PF07654">
    <property type="entry name" value="C1-set"/>
    <property type="match status" value="1"/>
</dbReference>
<dbReference type="InterPro" id="IPR014745">
    <property type="entry name" value="MHC_II_a/b_N"/>
</dbReference>
<dbReference type="InterPro" id="IPR003597">
    <property type="entry name" value="Ig_C1-set"/>
</dbReference>
<dbReference type="PROSITE" id="PS00290">
    <property type="entry name" value="IG_MHC"/>
    <property type="match status" value="1"/>
</dbReference>
<organism evidence="12 13">
    <name type="scientific">Melopsittacus undulatus</name>
    <name type="common">Budgerigar</name>
    <name type="synonym">Psittacus undulatus</name>
    <dbReference type="NCBI Taxonomy" id="13146"/>
    <lineage>
        <taxon>Eukaryota</taxon>
        <taxon>Metazoa</taxon>
        <taxon>Chordata</taxon>
        <taxon>Craniata</taxon>
        <taxon>Vertebrata</taxon>
        <taxon>Euteleostomi</taxon>
        <taxon>Archelosauria</taxon>
        <taxon>Archosauria</taxon>
        <taxon>Dinosauria</taxon>
        <taxon>Saurischia</taxon>
        <taxon>Theropoda</taxon>
        <taxon>Coelurosauria</taxon>
        <taxon>Aves</taxon>
        <taxon>Neognathae</taxon>
        <taxon>Neoaves</taxon>
        <taxon>Telluraves</taxon>
        <taxon>Australaves</taxon>
        <taxon>Psittaciformes</taxon>
        <taxon>Psittaculidae</taxon>
        <taxon>Melopsittacus</taxon>
    </lineage>
</organism>
<evidence type="ECO:0000313" key="12">
    <source>
        <dbReference type="Ensembl" id="ENSMUNP00000030634.1"/>
    </source>
</evidence>
<evidence type="ECO:0000313" key="13">
    <source>
        <dbReference type="Proteomes" id="UP000694405"/>
    </source>
</evidence>
<dbReference type="Gene3D" id="2.60.40.10">
    <property type="entry name" value="Immunoglobulins"/>
    <property type="match status" value="1"/>
</dbReference>
<protein>
    <submittedName>
        <fullName evidence="12">Uncharacterized protein</fullName>
    </submittedName>
</protein>
<keyword evidence="5" id="KW-0391">Immunity</keyword>
<reference evidence="12" key="1">
    <citation type="submission" date="2020-03" db="EMBL/GenBank/DDBJ databases">
        <title>Melopsittacus undulatus (budgerigar) genome, bMelUnd1, maternal haplotype with Z.</title>
        <authorList>
            <person name="Gedman G."/>
            <person name="Mountcastle J."/>
            <person name="Haase B."/>
            <person name="Formenti G."/>
            <person name="Wright T."/>
            <person name="Apodaca J."/>
            <person name="Pelan S."/>
            <person name="Chow W."/>
            <person name="Rhie A."/>
            <person name="Howe K."/>
            <person name="Fedrigo O."/>
            <person name="Jarvis E.D."/>
        </authorList>
    </citation>
    <scope>NUCLEOTIDE SEQUENCE [LARGE SCALE GENOMIC DNA]</scope>
</reference>
<keyword evidence="3" id="KW-0812">Transmembrane</keyword>
<dbReference type="Ensembl" id="ENSMUNT00000030646.1">
    <property type="protein sequence ID" value="ENSMUNP00000030634.1"/>
    <property type="gene ID" value="ENSMUNG00000021175.1"/>
</dbReference>
<dbReference type="InterPro" id="IPR007110">
    <property type="entry name" value="Ig-like_dom"/>
</dbReference>
<evidence type="ECO:0000256" key="5">
    <source>
        <dbReference type="ARBA" id="ARBA00022859"/>
    </source>
</evidence>
<comment type="subcellular location">
    <subcellularLocation>
        <location evidence="1">Membrane</location>
        <topology evidence="1">Single-pass type I membrane protein</topology>
    </subcellularLocation>
</comment>
<evidence type="ECO:0000256" key="7">
    <source>
        <dbReference type="ARBA" id="ARBA00023130"/>
    </source>
</evidence>
<name>A0A8V5GUZ2_MELUD</name>
<reference evidence="12" key="2">
    <citation type="submission" date="2025-08" db="UniProtKB">
        <authorList>
            <consortium name="Ensembl"/>
        </authorList>
    </citation>
    <scope>IDENTIFICATION</scope>
</reference>
<dbReference type="RefSeq" id="XP_033929480.1">
    <property type="nucleotide sequence ID" value="XM_034073589.1"/>
</dbReference>
<keyword evidence="6" id="KW-1133">Transmembrane helix</keyword>
<dbReference type="SUPFAM" id="SSF48726">
    <property type="entry name" value="Immunoglobulin"/>
    <property type="match status" value="1"/>
</dbReference>
<comment type="similarity">
    <text evidence="2">Belongs to the MHC class II family.</text>
</comment>
<dbReference type="InterPro" id="IPR011162">
    <property type="entry name" value="MHC_I/II-like_Ag-recog"/>
</dbReference>
<dbReference type="InterPro" id="IPR036179">
    <property type="entry name" value="Ig-like_dom_sf"/>
</dbReference>
<evidence type="ECO:0000256" key="8">
    <source>
        <dbReference type="ARBA" id="ARBA00023136"/>
    </source>
</evidence>
<reference evidence="12" key="3">
    <citation type="submission" date="2025-09" db="UniProtKB">
        <authorList>
            <consortium name="Ensembl"/>
        </authorList>
    </citation>
    <scope>IDENTIFICATION</scope>
</reference>
<dbReference type="GeneID" id="101872323"/>
<dbReference type="InterPro" id="IPR050160">
    <property type="entry name" value="MHC/Immunoglobulin"/>
</dbReference>
<evidence type="ECO:0000256" key="2">
    <source>
        <dbReference type="ARBA" id="ARBA00007394"/>
    </source>
</evidence>
<dbReference type="GO" id="GO:0002504">
    <property type="term" value="P:antigen processing and presentation of peptide or polysaccharide antigen via MHC class II"/>
    <property type="evidence" value="ECO:0007669"/>
    <property type="project" value="UniProtKB-KW"/>
</dbReference>